<dbReference type="AlphaFoldDB" id="A0A6A5KUV9"/>
<dbReference type="GO" id="GO:0016126">
    <property type="term" value="P:sterol biosynthetic process"/>
    <property type="evidence" value="ECO:0007669"/>
    <property type="project" value="TreeGrafter"/>
</dbReference>
<dbReference type="InterPro" id="IPR025929">
    <property type="entry name" value="INSIG_fam"/>
</dbReference>
<dbReference type="OrthoDB" id="205546at2759"/>
<proteinExistence type="inferred from homology"/>
<dbReference type="Proteomes" id="UP000800040">
    <property type="component" value="Unassembled WGS sequence"/>
</dbReference>
<feature type="region of interest" description="Disordered" evidence="7">
    <location>
        <begin position="1"/>
        <end position="52"/>
    </location>
</feature>
<evidence type="ECO:0000256" key="6">
    <source>
        <dbReference type="ARBA" id="ARBA00023136"/>
    </source>
</evidence>
<keyword evidence="4" id="KW-0256">Endoplasmic reticulum</keyword>
<feature type="region of interest" description="Disordered" evidence="7">
    <location>
        <begin position="106"/>
        <end position="128"/>
    </location>
</feature>
<evidence type="ECO:0008006" key="11">
    <source>
        <dbReference type="Google" id="ProtNLM"/>
    </source>
</evidence>
<feature type="transmembrane region" description="Helical" evidence="8">
    <location>
        <begin position="188"/>
        <end position="211"/>
    </location>
</feature>
<dbReference type="PANTHER" id="PTHR15301">
    <property type="entry name" value="INSULIN-INDUCED GENE 1"/>
    <property type="match status" value="1"/>
</dbReference>
<evidence type="ECO:0000256" key="5">
    <source>
        <dbReference type="ARBA" id="ARBA00022989"/>
    </source>
</evidence>
<dbReference type="GO" id="GO:0005789">
    <property type="term" value="C:endoplasmic reticulum membrane"/>
    <property type="evidence" value="ECO:0007669"/>
    <property type="project" value="UniProtKB-SubCell"/>
</dbReference>
<evidence type="ECO:0000256" key="7">
    <source>
        <dbReference type="SAM" id="MobiDB-lite"/>
    </source>
</evidence>
<keyword evidence="5 8" id="KW-1133">Transmembrane helix</keyword>
<feature type="compositionally biased region" description="Polar residues" evidence="7">
    <location>
        <begin position="106"/>
        <end position="117"/>
    </location>
</feature>
<reference evidence="9" key="1">
    <citation type="submission" date="2020-01" db="EMBL/GenBank/DDBJ databases">
        <authorList>
            <consortium name="DOE Joint Genome Institute"/>
            <person name="Haridas S."/>
            <person name="Albert R."/>
            <person name="Binder M."/>
            <person name="Bloem J."/>
            <person name="Labutti K."/>
            <person name="Salamov A."/>
            <person name="Andreopoulos B."/>
            <person name="Baker S.E."/>
            <person name="Barry K."/>
            <person name="Bills G."/>
            <person name="Bluhm B.H."/>
            <person name="Cannon C."/>
            <person name="Castanera R."/>
            <person name="Culley D.E."/>
            <person name="Daum C."/>
            <person name="Ezra D."/>
            <person name="Gonzalez J.B."/>
            <person name="Henrissat B."/>
            <person name="Kuo A."/>
            <person name="Liang C."/>
            <person name="Lipzen A."/>
            <person name="Lutzoni F."/>
            <person name="Magnuson J."/>
            <person name="Mondo S."/>
            <person name="Nolan M."/>
            <person name="Ohm R."/>
            <person name="Pangilinan J."/>
            <person name="Park H.-J."/>
            <person name="Ramirez L."/>
            <person name="Alfaro M."/>
            <person name="Sun H."/>
            <person name="Tritt A."/>
            <person name="Yoshinaga Y."/>
            <person name="Zwiers L.-H."/>
            <person name="Turgeon B.G."/>
            <person name="Goodwin S.B."/>
            <person name="Spatafora J.W."/>
            <person name="Crous P.W."/>
            <person name="Grigoriev I.V."/>
        </authorList>
    </citation>
    <scope>NUCLEOTIDE SEQUENCE</scope>
    <source>
        <strain evidence="9">P77</strain>
    </source>
</reference>
<gene>
    <name evidence="9" type="ORF">BDW02DRAFT_517102</name>
</gene>
<dbReference type="EMBL" id="ML975253">
    <property type="protein sequence ID" value="KAF1838334.1"/>
    <property type="molecule type" value="Genomic_DNA"/>
</dbReference>
<evidence type="ECO:0000256" key="4">
    <source>
        <dbReference type="ARBA" id="ARBA00022824"/>
    </source>
</evidence>
<comment type="similarity">
    <text evidence="2">Belongs to the INSIG family.</text>
</comment>
<evidence type="ECO:0000256" key="2">
    <source>
        <dbReference type="ARBA" id="ARBA00007475"/>
    </source>
</evidence>
<protein>
    <recommendedName>
        <fullName evidence="11">INSIG domain-containing protein</fullName>
    </recommendedName>
</protein>
<feature type="region of interest" description="Disordered" evidence="7">
    <location>
        <begin position="69"/>
        <end position="92"/>
    </location>
</feature>
<organism evidence="9 10">
    <name type="scientific">Decorospora gaudefroyi</name>
    <dbReference type="NCBI Taxonomy" id="184978"/>
    <lineage>
        <taxon>Eukaryota</taxon>
        <taxon>Fungi</taxon>
        <taxon>Dikarya</taxon>
        <taxon>Ascomycota</taxon>
        <taxon>Pezizomycotina</taxon>
        <taxon>Dothideomycetes</taxon>
        <taxon>Pleosporomycetidae</taxon>
        <taxon>Pleosporales</taxon>
        <taxon>Pleosporineae</taxon>
        <taxon>Pleosporaceae</taxon>
        <taxon>Decorospora</taxon>
    </lineage>
</organism>
<evidence type="ECO:0000313" key="9">
    <source>
        <dbReference type="EMBL" id="KAF1838334.1"/>
    </source>
</evidence>
<evidence type="ECO:0000256" key="1">
    <source>
        <dbReference type="ARBA" id="ARBA00004477"/>
    </source>
</evidence>
<keyword evidence="6 8" id="KW-0472">Membrane</keyword>
<comment type="subcellular location">
    <subcellularLocation>
        <location evidence="1">Endoplasmic reticulum membrane</location>
        <topology evidence="1">Multi-pass membrane protein</topology>
    </subcellularLocation>
</comment>
<dbReference type="PANTHER" id="PTHR15301:SF3">
    <property type="entry name" value="PROTEIN NSG1-RELATED"/>
    <property type="match status" value="1"/>
</dbReference>
<keyword evidence="3 8" id="KW-0812">Transmembrane</keyword>
<evidence type="ECO:0000256" key="8">
    <source>
        <dbReference type="SAM" id="Phobius"/>
    </source>
</evidence>
<sequence>MAEDASKAQPPLHVHRPIPRRNFDTTVYNDSADSPAHAFTQSTPPSANENRRPSDFLAQLNARLLRTYNSRNEEPDEQEREAAVPPRNKSFLNMTSSTLSGIYAETGSSTAGEQSAAETPWGTGAETPAHLGMGFAACETGMGSPDAGLSMKKHARRGTGTGTAIGRAEARTQSRVTKHPRHGVWKCAVILGKLVALYVFGVVYGVIVSHLHESKQLAAVHVEGVDRGSRAYLAIWGMFGVALGSLLPYVDLVWDAQRKESDAEEKETETHDSPVSEQINDVVRSVAAFVGIAFAIRRLPWQSTLQLTLTLALVNPALWYILDRSKPGLSVSLTVTSILTSFIFLSNPDVLPSPALPATTNFTQPPSASSSHNQGRPDIAPVTQELFAGIVSYENLAVVTWVGSVLFCSCVCFGSIGRRLAVLEESGLKR</sequence>
<accession>A0A6A5KUV9</accession>
<evidence type="ECO:0000256" key="3">
    <source>
        <dbReference type="ARBA" id="ARBA00022692"/>
    </source>
</evidence>
<feature type="transmembrane region" description="Helical" evidence="8">
    <location>
        <begin position="231"/>
        <end position="250"/>
    </location>
</feature>
<feature type="compositionally biased region" description="Polar residues" evidence="7">
    <location>
        <begin position="39"/>
        <end position="48"/>
    </location>
</feature>
<feature type="transmembrane region" description="Helical" evidence="8">
    <location>
        <begin position="329"/>
        <end position="346"/>
    </location>
</feature>
<evidence type="ECO:0000313" key="10">
    <source>
        <dbReference type="Proteomes" id="UP000800040"/>
    </source>
</evidence>
<name>A0A6A5KUV9_9PLEO</name>
<feature type="transmembrane region" description="Helical" evidence="8">
    <location>
        <begin position="396"/>
        <end position="416"/>
    </location>
</feature>
<feature type="region of interest" description="Disordered" evidence="7">
    <location>
        <begin position="146"/>
        <end position="177"/>
    </location>
</feature>
<keyword evidence="10" id="KW-1185">Reference proteome</keyword>
<dbReference type="Pfam" id="PF07281">
    <property type="entry name" value="INSIG"/>
    <property type="match status" value="1"/>
</dbReference>